<name>A0A645B0Y2_9ZZZZ</name>
<protein>
    <submittedName>
        <fullName evidence="1">Uncharacterized protein</fullName>
    </submittedName>
</protein>
<accession>A0A645B0Y2</accession>
<evidence type="ECO:0000313" key="1">
    <source>
        <dbReference type="EMBL" id="MPM59087.1"/>
    </source>
</evidence>
<reference evidence="1" key="1">
    <citation type="submission" date="2019-08" db="EMBL/GenBank/DDBJ databases">
        <authorList>
            <person name="Kucharzyk K."/>
            <person name="Murdoch R.W."/>
            <person name="Higgins S."/>
            <person name="Loffler F."/>
        </authorList>
    </citation>
    <scope>NUCLEOTIDE SEQUENCE</scope>
</reference>
<dbReference type="InterPro" id="IPR053916">
    <property type="entry name" value="DUF6978"/>
</dbReference>
<organism evidence="1">
    <name type="scientific">bioreactor metagenome</name>
    <dbReference type="NCBI Taxonomy" id="1076179"/>
    <lineage>
        <taxon>unclassified sequences</taxon>
        <taxon>metagenomes</taxon>
        <taxon>ecological metagenomes</taxon>
    </lineage>
</organism>
<comment type="caution">
    <text evidence="1">The sequence shown here is derived from an EMBL/GenBank/DDBJ whole genome shotgun (WGS) entry which is preliminary data.</text>
</comment>
<dbReference type="EMBL" id="VSSQ01017116">
    <property type="protein sequence ID" value="MPM59087.1"/>
    <property type="molecule type" value="Genomic_DNA"/>
</dbReference>
<sequence length="148" mass="16863">MPIYESPLTDEEATKLIEMLKKSAKDAISFPSPGKKREFEVVGDSKRDIFIINIFRGSIEVRKCNISGRTKAGIQLLELHLNPHGVHQNPDGTKLIGSHLHIYTQEYGRDFALPFDPENKNLVDNCIAFMDRFHIIKRPEILHTEPLA</sequence>
<dbReference type="AlphaFoldDB" id="A0A645B0Y2"/>
<proteinExistence type="predicted"/>
<gene>
    <name evidence="1" type="ORF">SDC9_105925</name>
</gene>
<dbReference type="Pfam" id="PF22398">
    <property type="entry name" value="DUF6978"/>
    <property type="match status" value="1"/>
</dbReference>